<dbReference type="GO" id="GO:0007234">
    <property type="term" value="P:osmosensory signaling via phosphorelay pathway"/>
    <property type="evidence" value="ECO:0007669"/>
    <property type="project" value="TreeGrafter"/>
</dbReference>
<dbReference type="AlphaFoldDB" id="A0A556MHR3"/>
<dbReference type="OrthoDB" id="9781208at2"/>
<sequence length="361" mass="41282">MKYLIEPTELNQTLDQMITPMMLTNEADEPVYINRAFQSQVGYFIDEMPDKLTWFEKAYPDPVYREQVIESWDNALISALNSNDPTIHVVSKIHCADNVYRWFDVYKHIIGNKHAITFLNVDELKTQTNELTDTIKQKDSLLAVIAHDVRSPLGCIKQIIDGYENLNLSDLDIEDLFFKMNNQVDYIFNIVNSLLMRISDDRGRFTEQPESIDLNKFFSKYAVYYKDRLSDLNIGLVLDLPEHAVLTYDPGILDVVCRNLLDNAIRYTAENGVIGISLKKSTDYTRLLIRDTGPGMSCEQVQRIINNTSSLKTHKEMKDGFGLGIILAKEILEKYRGKLSVKSEIGIGTSFIIDITCPSLN</sequence>
<feature type="domain" description="Histidine kinase" evidence="9">
    <location>
        <begin position="144"/>
        <end position="359"/>
    </location>
</feature>
<dbReference type="InterPro" id="IPR036097">
    <property type="entry name" value="HisK_dim/P_sf"/>
</dbReference>
<keyword evidence="11" id="KW-1185">Reference proteome</keyword>
<dbReference type="Pfam" id="PF02518">
    <property type="entry name" value="HATPase_c"/>
    <property type="match status" value="1"/>
</dbReference>
<dbReference type="CDD" id="cd00082">
    <property type="entry name" value="HisKA"/>
    <property type="match status" value="1"/>
</dbReference>
<gene>
    <name evidence="10" type="ORF">FO440_16590</name>
</gene>
<dbReference type="GO" id="GO:0005524">
    <property type="term" value="F:ATP binding"/>
    <property type="evidence" value="ECO:0007669"/>
    <property type="project" value="UniProtKB-KW"/>
</dbReference>
<name>A0A556MHR3_9SPHI</name>
<reference evidence="10 11" key="1">
    <citation type="submission" date="2019-07" db="EMBL/GenBank/DDBJ databases">
        <authorList>
            <person name="Huq M.A."/>
        </authorList>
    </citation>
    <scope>NUCLEOTIDE SEQUENCE [LARGE SCALE GENOMIC DNA]</scope>
    <source>
        <strain evidence="10 11">MAH-19</strain>
    </source>
</reference>
<dbReference type="GO" id="GO:0000155">
    <property type="term" value="F:phosphorelay sensor kinase activity"/>
    <property type="evidence" value="ECO:0007669"/>
    <property type="project" value="InterPro"/>
</dbReference>
<dbReference type="PROSITE" id="PS50109">
    <property type="entry name" value="HIS_KIN"/>
    <property type="match status" value="1"/>
</dbReference>
<dbReference type="InterPro" id="IPR004358">
    <property type="entry name" value="Sig_transdc_His_kin-like_C"/>
</dbReference>
<evidence type="ECO:0000313" key="11">
    <source>
        <dbReference type="Proteomes" id="UP000318733"/>
    </source>
</evidence>
<accession>A0A556MHR3</accession>
<evidence type="ECO:0000256" key="3">
    <source>
        <dbReference type="ARBA" id="ARBA00022553"/>
    </source>
</evidence>
<dbReference type="InterPro" id="IPR003661">
    <property type="entry name" value="HisK_dim/P_dom"/>
</dbReference>
<dbReference type="CDD" id="cd00075">
    <property type="entry name" value="HATPase"/>
    <property type="match status" value="1"/>
</dbReference>
<dbReference type="Gene3D" id="3.30.450.20">
    <property type="entry name" value="PAS domain"/>
    <property type="match status" value="1"/>
</dbReference>
<dbReference type="PANTHER" id="PTHR42878">
    <property type="entry name" value="TWO-COMPONENT HISTIDINE KINASE"/>
    <property type="match status" value="1"/>
</dbReference>
<dbReference type="GO" id="GO:0000156">
    <property type="term" value="F:phosphorelay response regulator activity"/>
    <property type="evidence" value="ECO:0007669"/>
    <property type="project" value="TreeGrafter"/>
</dbReference>
<dbReference type="SUPFAM" id="SSF55874">
    <property type="entry name" value="ATPase domain of HSP90 chaperone/DNA topoisomerase II/histidine kinase"/>
    <property type="match status" value="1"/>
</dbReference>
<keyword evidence="3" id="KW-0597">Phosphoprotein</keyword>
<keyword evidence="6 10" id="KW-0418">Kinase</keyword>
<dbReference type="Proteomes" id="UP000318733">
    <property type="component" value="Unassembled WGS sequence"/>
</dbReference>
<dbReference type="PANTHER" id="PTHR42878:SF7">
    <property type="entry name" value="SENSOR HISTIDINE KINASE GLRK"/>
    <property type="match status" value="1"/>
</dbReference>
<dbReference type="Gene3D" id="1.10.287.130">
    <property type="match status" value="1"/>
</dbReference>
<dbReference type="Gene3D" id="3.30.565.10">
    <property type="entry name" value="Histidine kinase-like ATPase, C-terminal domain"/>
    <property type="match status" value="1"/>
</dbReference>
<keyword evidence="5" id="KW-0547">Nucleotide-binding</keyword>
<evidence type="ECO:0000256" key="6">
    <source>
        <dbReference type="ARBA" id="ARBA00022777"/>
    </source>
</evidence>
<evidence type="ECO:0000256" key="5">
    <source>
        <dbReference type="ARBA" id="ARBA00022741"/>
    </source>
</evidence>
<organism evidence="10 11">
    <name type="scientific">Mucilaginibacter corticis</name>
    <dbReference type="NCBI Taxonomy" id="2597670"/>
    <lineage>
        <taxon>Bacteria</taxon>
        <taxon>Pseudomonadati</taxon>
        <taxon>Bacteroidota</taxon>
        <taxon>Sphingobacteriia</taxon>
        <taxon>Sphingobacteriales</taxon>
        <taxon>Sphingobacteriaceae</taxon>
        <taxon>Mucilaginibacter</taxon>
    </lineage>
</organism>
<dbReference type="RefSeq" id="WP_144249402.1">
    <property type="nucleotide sequence ID" value="NZ_VLPK01000003.1"/>
</dbReference>
<dbReference type="EMBL" id="VLPK01000003">
    <property type="protein sequence ID" value="TSJ39365.1"/>
    <property type="molecule type" value="Genomic_DNA"/>
</dbReference>
<keyword evidence="7" id="KW-0067">ATP-binding</keyword>
<dbReference type="SMART" id="SM00387">
    <property type="entry name" value="HATPase_c"/>
    <property type="match status" value="1"/>
</dbReference>
<dbReference type="InterPro" id="IPR036890">
    <property type="entry name" value="HATPase_C_sf"/>
</dbReference>
<keyword evidence="8" id="KW-0902">Two-component regulatory system</keyword>
<evidence type="ECO:0000256" key="8">
    <source>
        <dbReference type="ARBA" id="ARBA00023012"/>
    </source>
</evidence>
<evidence type="ECO:0000313" key="10">
    <source>
        <dbReference type="EMBL" id="TSJ39365.1"/>
    </source>
</evidence>
<dbReference type="InterPro" id="IPR003594">
    <property type="entry name" value="HATPase_dom"/>
</dbReference>
<evidence type="ECO:0000256" key="4">
    <source>
        <dbReference type="ARBA" id="ARBA00022679"/>
    </source>
</evidence>
<dbReference type="SUPFAM" id="SSF55785">
    <property type="entry name" value="PYP-like sensor domain (PAS domain)"/>
    <property type="match status" value="1"/>
</dbReference>
<evidence type="ECO:0000256" key="1">
    <source>
        <dbReference type="ARBA" id="ARBA00000085"/>
    </source>
</evidence>
<dbReference type="InterPro" id="IPR035965">
    <property type="entry name" value="PAS-like_dom_sf"/>
</dbReference>
<evidence type="ECO:0000256" key="7">
    <source>
        <dbReference type="ARBA" id="ARBA00022840"/>
    </source>
</evidence>
<comment type="catalytic activity">
    <reaction evidence="1">
        <text>ATP + protein L-histidine = ADP + protein N-phospho-L-histidine.</text>
        <dbReference type="EC" id="2.7.13.3"/>
    </reaction>
</comment>
<dbReference type="SMART" id="SM00388">
    <property type="entry name" value="HisKA"/>
    <property type="match status" value="1"/>
</dbReference>
<dbReference type="SUPFAM" id="SSF47384">
    <property type="entry name" value="Homodimeric domain of signal transducing histidine kinase"/>
    <property type="match status" value="1"/>
</dbReference>
<dbReference type="PRINTS" id="PR00344">
    <property type="entry name" value="BCTRLSENSOR"/>
</dbReference>
<proteinExistence type="predicted"/>
<dbReference type="InterPro" id="IPR005467">
    <property type="entry name" value="His_kinase_dom"/>
</dbReference>
<dbReference type="InterPro" id="IPR050351">
    <property type="entry name" value="BphY/WalK/GraS-like"/>
</dbReference>
<evidence type="ECO:0000259" key="9">
    <source>
        <dbReference type="PROSITE" id="PS50109"/>
    </source>
</evidence>
<comment type="caution">
    <text evidence="10">The sequence shown here is derived from an EMBL/GenBank/DDBJ whole genome shotgun (WGS) entry which is preliminary data.</text>
</comment>
<protein>
    <recommendedName>
        <fullName evidence="2">histidine kinase</fullName>
        <ecNumber evidence="2">2.7.13.3</ecNumber>
    </recommendedName>
</protein>
<dbReference type="GO" id="GO:0030295">
    <property type="term" value="F:protein kinase activator activity"/>
    <property type="evidence" value="ECO:0007669"/>
    <property type="project" value="TreeGrafter"/>
</dbReference>
<evidence type="ECO:0000256" key="2">
    <source>
        <dbReference type="ARBA" id="ARBA00012438"/>
    </source>
</evidence>
<dbReference type="EC" id="2.7.13.3" evidence="2"/>
<keyword evidence="4" id="KW-0808">Transferase</keyword>